<dbReference type="AlphaFoldDB" id="A0A8C3YHB1"/>
<dbReference type="Pfam" id="PF05729">
    <property type="entry name" value="NACHT"/>
    <property type="match status" value="1"/>
</dbReference>
<feature type="domain" description="NACHT" evidence="8">
    <location>
        <begin position="206"/>
        <end position="405"/>
    </location>
</feature>
<feature type="compositionally biased region" description="Low complexity" evidence="6">
    <location>
        <begin position="1"/>
        <end position="12"/>
    </location>
</feature>
<dbReference type="InterPro" id="IPR007111">
    <property type="entry name" value="NACHT_NTPase"/>
</dbReference>
<dbReference type="SUPFAM" id="SSF52540">
    <property type="entry name" value="P-loop containing nucleoside triphosphate hydrolases"/>
    <property type="match status" value="1"/>
</dbReference>
<evidence type="ECO:0000313" key="9">
    <source>
        <dbReference type="Ensembl" id="ENSCWAP00000012208.1"/>
    </source>
</evidence>
<dbReference type="InterPro" id="IPR001611">
    <property type="entry name" value="Leu-rich_rpt"/>
</dbReference>
<comment type="similarity">
    <text evidence="1">Belongs to the NLRP family.</text>
</comment>
<dbReference type="Pfam" id="PF13516">
    <property type="entry name" value="LRR_6"/>
    <property type="match status" value="3"/>
</dbReference>
<dbReference type="Pfam" id="PF17779">
    <property type="entry name" value="WHD_NOD2"/>
    <property type="match status" value="1"/>
</dbReference>
<evidence type="ECO:0000259" key="7">
    <source>
        <dbReference type="PROSITE" id="PS50824"/>
    </source>
</evidence>
<dbReference type="SMART" id="SM00368">
    <property type="entry name" value="LRR_RI"/>
    <property type="match status" value="9"/>
</dbReference>
<dbReference type="PANTHER" id="PTHR45690:SF8">
    <property type="entry name" value="NACHT, LRR AND PYD DOMAINS-CONTAINING PROTEIN 8"/>
    <property type="match status" value="1"/>
</dbReference>
<dbReference type="GeneTree" id="ENSGT00940000163909"/>
<dbReference type="InterPro" id="IPR050637">
    <property type="entry name" value="NLRP_innate_immun_reg"/>
</dbReference>
<protein>
    <submittedName>
        <fullName evidence="9">NLR family pyrin domain containing 8</fullName>
    </submittedName>
</protein>
<dbReference type="CDD" id="cd08320">
    <property type="entry name" value="Pyrin_NALPs"/>
    <property type="match status" value="1"/>
</dbReference>
<keyword evidence="2" id="KW-0433">Leucine-rich repeat</keyword>
<organism evidence="9 10">
    <name type="scientific">Catagonus wagneri</name>
    <name type="common">Chacoan peccary</name>
    <dbReference type="NCBI Taxonomy" id="51154"/>
    <lineage>
        <taxon>Eukaryota</taxon>
        <taxon>Metazoa</taxon>
        <taxon>Chordata</taxon>
        <taxon>Craniata</taxon>
        <taxon>Vertebrata</taxon>
        <taxon>Euteleostomi</taxon>
        <taxon>Mammalia</taxon>
        <taxon>Eutheria</taxon>
        <taxon>Laurasiatheria</taxon>
        <taxon>Artiodactyla</taxon>
        <taxon>Suina</taxon>
        <taxon>Tayassuidae</taxon>
        <taxon>Catagonus</taxon>
    </lineage>
</organism>
<dbReference type="InterPro" id="IPR004020">
    <property type="entry name" value="DAPIN"/>
</dbReference>
<dbReference type="SUPFAM" id="SSF52047">
    <property type="entry name" value="RNI-like"/>
    <property type="match status" value="1"/>
</dbReference>
<feature type="domain" description="Pyrin" evidence="7">
    <location>
        <begin position="42"/>
        <end position="125"/>
    </location>
</feature>
<keyword evidence="5" id="KW-0067">ATP-binding</keyword>
<keyword evidence="10" id="KW-1185">Reference proteome</keyword>
<dbReference type="Gene3D" id="3.40.50.300">
    <property type="entry name" value="P-loop containing nucleotide triphosphate hydrolases"/>
    <property type="match status" value="1"/>
</dbReference>
<dbReference type="GO" id="GO:0005524">
    <property type="term" value="F:ATP binding"/>
    <property type="evidence" value="ECO:0007669"/>
    <property type="project" value="UniProtKB-KW"/>
</dbReference>
<evidence type="ECO:0000256" key="2">
    <source>
        <dbReference type="ARBA" id="ARBA00022614"/>
    </source>
</evidence>
<keyword evidence="4" id="KW-0547">Nucleotide-binding</keyword>
<dbReference type="InterPro" id="IPR041267">
    <property type="entry name" value="NLRP_HD2"/>
</dbReference>
<reference evidence="9" key="1">
    <citation type="submission" date="2025-08" db="UniProtKB">
        <authorList>
            <consortium name="Ensembl"/>
        </authorList>
    </citation>
    <scope>IDENTIFICATION</scope>
</reference>
<dbReference type="PROSITE" id="PS50824">
    <property type="entry name" value="DAPIN"/>
    <property type="match status" value="1"/>
</dbReference>
<dbReference type="GO" id="GO:0005737">
    <property type="term" value="C:cytoplasm"/>
    <property type="evidence" value="ECO:0007669"/>
    <property type="project" value="TreeGrafter"/>
</dbReference>
<evidence type="ECO:0000256" key="6">
    <source>
        <dbReference type="SAM" id="MobiDB-lite"/>
    </source>
</evidence>
<evidence type="ECO:0000256" key="3">
    <source>
        <dbReference type="ARBA" id="ARBA00022737"/>
    </source>
</evidence>
<proteinExistence type="inferred from homology"/>
<dbReference type="Pfam" id="PF17776">
    <property type="entry name" value="NLRC4_HD2"/>
    <property type="match status" value="1"/>
</dbReference>
<dbReference type="GO" id="GO:0050727">
    <property type="term" value="P:regulation of inflammatory response"/>
    <property type="evidence" value="ECO:0007669"/>
    <property type="project" value="TreeGrafter"/>
</dbReference>
<evidence type="ECO:0000256" key="4">
    <source>
        <dbReference type="ARBA" id="ARBA00022741"/>
    </source>
</evidence>
<dbReference type="PROSITE" id="PS50837">
    <property type="entry name" value="NACHT"/>
    <property type="match status" value="1"/>
</dbReference>
<dbReference type="InterPro" id="IPR032675">
    <property type="entry name" value="LRR_dom_sf"/>
</dbReference>
<gene>
    <name evidence="9" type="primary">NLRP8</name>
</gene>
<dbReference type="Gene3D" id="3.80.10.10">
    <property type="entry name" value="Ribonuclease Inhibitor"/>
    <property type="match status" value="1"/>
</dbReference>
<keyword evidence="3" id="KW-0677">Repeat</keyword>
<dbReference type="Gene3D" id="1.10.533.10">
    <property type="entry name" value="Death Domain, Fas"/>
    <property type="match status" value="1"/>
</dbReference>
<evidence type="ECO:0000256" key="1">
    <source>
        <dbReference type="ARBA" id="ARBA00008665"/>
    </source>
</evidence>
<dbReference type="InterPro" id="IPR011029">
    <property type="entry name" value="DEATH-like_dom_sf"/>
</dbReference>
<reference evidence="9" key="2">
    <citation type="submission" date="2025-09" db="UniProtKB">
        <authorList>
            <consortium name="Ensembl"/>
        </authorList>
    </citation>
    <scope>IDENTIFICATION</scope>
</reference>
<sequence>MSDVNSDSSSSPSPAPHPSPFSTSSPFFSSSSSSTFPFKNGVMLYLIYLSKENLQRFKQLLVEASPRPSSIPITWDQVKTARWGEVVHLLTERFPGRLAWEVTHDILAKMNQTELCLRVQMELKDILPDLKPEPLEPRDMQVNLEEDESGKIQEYKRRVMDEYSTILDRTSWPGNHVDFFYQDVCREETVLPCLLLPRRPQGRQPKTVVLRGAAGVGKTSQAKMVMLAWAKNEFYPHKLWHAFYVHCRDLGPGDEQSFCELIAQKLSGTQALASKILSKPDQLLLLFDGFEELTWTLTDGPEGLSEDWNQKLPWSALLTSLLSKRMLPEATLLIFLRFSSWQNVRPFLKRPSVITLTGFSVPERTRYFRTYFGNENEADEALSFVTGNTILFSMCQVPVVCWVVCCCLKQQVGRGAHLQQIFPNATAVFVHYLSSLFSTKSKNLSNKTHREQLKGLCSLAAEGMWERRWVFNKTHLELARLGETDVAAFLGMNIFRRVAGHEDLYAFALLTFQEFFAALLYVLCFPQRLRNFQALDRFYILRLIAQPGRKRNHLAQMALFLFGLLNETCALAVEQLFRCKVSLGNKQKLLKIASLPQESHPPTRHHGVPQLFDCLHEIQEEAFVTQTLSDCRKAVLVINRSKDVQVSAFCLKRCRRLQELELAVHLFLSNDEPSSLLSLPSPRSEGHDRCSFWWQDLCSVLWTLESLEVLAVTDSTMDADSVTALSSALMHPHCKLQKLIFRHVSPLVLNEDLIRVTVENQYLRSLEIQNTEVRCQVMEFLCSSLKHPRCFLRCLRLEDCPFSPKNWADLARNLKSNLHLKTLMLRRSSLEESEPCHHLSGGQLERLSLENCDLTLLSCKSLTYSLESNKNLTHLSLAKNSLKDDGAKQLWDVLRHSQHPLQRLVLRNCALTSDCCQNMASALNENKNLRSLDLGFNSLKDNGVIMLCQPLMNPDSGLQVLELESCLFTSTCCEAMASVLLNNQSLRYLDLSKNDIQFCGIQFLRETIKKRKWRDKVVL</sequence>
<dbReference type="InterPro" id="IPR041075">
    <property type="entry name" value="NOD1/2_WH"/>
</dbReference>
<dbReference type="Ensembl" id="ENSCWAT00000013279.1">
    <property type="protein sequence ID" value="ENSCWAP00000012208.1"/>
    <property type="gene ID" value="ENSCWAG00000009519.1"/>
</dbReference>
<dbReference type="Proteomes" id="UP000694540">
    <property type="component" value="Unplaced"/>
</dbReference>
<dbReference type="PANTHER" id="PTHR45690">
    <property type="entry name" value="NACHT, LRR AND PYD DOMAINS-CONTAINING PROTEIN 12"/>
    <property type="match status" value="1"/>
</dbReference>
<name>A0A8C3YHB1_9CETA</name>
<dbReference type="InterPro" id="IPR027417">
    <property type="entry name" value="P-loop_NTPase"/>
</dbReference>
<dbReference type="Pfam" id="PF02758">
    <property type="entry name" value="PYRIN"/>
    <property type="match status" value="1"/>
</dbReference>
<feature type="region of interest" description="Disordered" evidence="6">
    <location>
        <begin position="1"/>
        <end position="24"/>
    </location>
</feature>
<evidence type="ECO:0000313" key="10">
    <source>
        <dbReference type="Proteomes" id="UP000694540"/>
    </source>
</evidence>
<evidence type="ECO:0000256" key="5">
    <source>
        <dbReference type="ARBA" id="ARBA00022840"/>
    </source>
</evidence>
<dbReference type="SUPFAM" id="SSF47986">
    <property type="entry name" value="DEATH domain"/>
    <property type="match status" value="1"/>
</dbReference>
<accession>A0A8C3YHB1</accession>
<dbReference type="SMART" id="SM01289">
    <property type="entry name" value="PYRIN"/>
    <property type="match status" value="1"/>
</dbReference>
<evidence type="ECO:0000259" key="8">
    <source>
        <dbReference type="PROSITE" id="PS50837"/>
    </source>
</evidence>